<dbReference type="Pfam" id="PF17102">
    <property type="entry name" value="Stealth_CR3"/>
    <property type="match status" value="1"/>
</dbReference>
<dbReference type="GO" id="GO:0000271">
    <property type="term" value="P:polysaccharide biosynthetic process"/>
    <property type="evidence" value="ECO:0007669"/>
    <property type="project" value="UniProtKB-KW"/>
</dbReference>
<evidence type="ECO:0000259" key="5">
    <source>
        <dbReference type="Pfam" id="PF17102"/>
    </source>
</evidence>
<evidence type="ECO:0000313" key="7">
    <source>
        <dbReference type="Proteomes" id="UP000014243"/>
    </source>
</evidence>
<evidence type="ECO:0000256" key="3">
    <source>
        <dbReference type="ARBA" id="ARBA00023169"/>
    </source>
</evidence>
<dbReference type="InterPro" id="IPR021520">
    <property type="entry name" value="Stealth_CR2"/>
</dbReference>
<dbReference type="Pfam" id="PF11380">
    <property type="entry name" value="Stealth_CR2"/>
    <property type="match status" value="1"/>
</dbReference>
<feature type="domain" description="Stealth protein CR2 conserved region 2" evidence="4">
    <location>
        <begin position="23"/>
        <end position="123"/>
    </location>
</feature>
<comment type="caution">
    <text evidence="6">The sequence shown here is derived from an EMBL/GenBank/DDBJ whole genome shotgun (WGS) entry which is preliminary data.</text>
</comment>
<dbReference type="PANTHER" id="PTHR24045">
    <property type="match status" value="1"/>
</dbReference>
<sequence>MKEKSLYLSREKHIVDQYADDRRYREEVSFKYWFRSVEKNCPWVHKIYLVTNGQIPEWLNTDNPKLSVVLHSQILGKEVLPTFNSNAIEMGIGRIPGLSENFVLFNDDMYVIHQTNINFFFENGLPKDEFILYPSIPQDDFDHIMFNNLILVNNSSEVQGYKRRNFLKLFNWKYGVKLVWQFFAMMLPGISGFRNPHVPISYKKSQFLDISKRFQKDFKETETHRFRNNKDISNWFVRYMRLLSGQFVSRSPKNAEYLSIDKNALTLLEKFFKHKKVKLLCLNDDELDVPNNVLIGVNDFFQKQFPHKSSFEV</sequence>
<protein>
    <submittedName>
        <fullName evidence="6">Polysaccharide biosynthesis protein</fullName>
    </submittedName>
</protein>
<organism evidence="6 7">
    <name type="scientific">Lacticaseibacillus paracasei subsp. paracasei Lpp126</name>
    <dbReference type="NCBI Taxonomy" id="1256206"/>
    <lineage>
        <taxon>Bacteria</taxon>
        <taxon>Bacillati</taxon>
        <taxon>Bacillota</taxon>
        <taxon>Bacilli</taxon>
        <taxon>Lactobacillales</taxon>
        <taxon>Lactobacillaceae</taxon>
        <taxon>Lacticaseibacillus</taxon>
    </lineage>
</organism>
<comment type="similarity">
    <text evidence="1">Belongs to the stealth family.</text>
</comment>
<proteinExistence type="inferred from homology"/>
<reference evidence="6 7" key="1">
    <citation type="journal article" date="2013" name="PLoS ONE">
        <title>Lactobacillus paracasei comparative genomics: towards species pan-genome definition and exploitation of diversity.</title>
        <authorList>
            <person name="Smokvina T."/>
            <person name="Wels M."/>
            <person name="Polka J."/>
            <person name="Chervaux C."/>
            <person name="Brisse S."/>
            <person name="Boekhorst J."/>
            <person name="van Hylckama Vlieg J.E."/>
            <person name="Siezen R.J."/>
        </authorList>
    </citation>
    <scope>NUCLEOTIDE SEQUENCE [LARGE SCALE GENOMIC DNA]</scope>
    <source>
        <strain evidence="6 7">Lpp126</strain>
    </source>
</reference>
<evidence type="ECO:0000256" key="1">
    <source>
        <dbReference type="ARBA" id="ARBA00007583"/>
    </source>
</evidence>
<dbReference type="AlphaFoldDB" id="S2RQB2"/>
<gene>
    <name evidence="6" type="ORF">Lpp126_05855</name>
</gene>
<evidence type="ECO:0000313" key="6">
    <source>
        <dbReference type="EMBL" id="EPC79630.1"/>
    </source>
</evidence>
<dbReference type="InterPro" id="IPR047141">
    <property type="entry name" value="Stealth"/>
</dbReference>
<dbReference type="PATRIC" id="fig|1256206.3.peg.901"/>
<dbReference type="EMBL" id="ANKC01000405">
    <property type="protein sequence ID" value="EPC79630.1"/>
    <property type="molecule type" value="Genomic_DNA"/>
</dbReference>
<dbReference type="InterPro" id="IPR031357">
    <property type="entry name" value="Stealth_CR3"/>
</dbReference>
<keyword evidence="3" id="KW-0270">Exopolysaccharide synthesis</keyword>
<accession>S2RQB2</accession>
<keyword evidence="2" id="KW-0808">Transferase</keyword>
<evidence type="ECO:0000259" key="4">
    <source>
        <dbReference type="Pfam" id="PF11380"/>
    </source>
</evidence>
<dbReference type="PANTHER" id="PTHR24045:SF0">
    <property type="entry name" value="N-ACETYLGLUCOSAMINE-1-PHOSPHOTRANSFERASE SUBUNITS ALPHA_BETA"/>
    <property type="match status" value="1"/>
</dbReference>
<feature type="domain" description="Stealth protein CR3 conserved region 3" evidence="5">
    <location>
        <begin position="197"/>
        <end position="237"/>
    </location>
</feature>
<name>S2RQB2_LACPA</name>
<evidence type="ECO:0000256" key="2">
    <source>
        <dbReference type="ARBA" id="ARBA00022679"/>
    </source>
</evidence>
<dbReference type="GO" id="GO:0016772">
    <property type="term" value="F:transferase activity, transferring phosphorus-containing groups"/>
    <property type="evidence" value="ECO:0007669"/>
    <property type="project" value="InterPro"/>
</dbReference>
<dbReference type="Proteomes" id="UP000014243">
    <property type="component" value="Unassembled WGS sequence"/>
</dbReference>